<feature type="compositionally biased region" description="Low complexity" evidence="1">
    <location>
        <begin position="166"/>
        <end position="199"/>
    </location>
</feature>
<name>A0A4R2IZA4_9ACTN</name>
<accession>A0A4R2IZA4</accession>
<feature type="compositionally biased region" description="Low complexity" evidence="1">
    <location>
        <begin position="335"/>
        <end position="350"/>
    </location>
</feature>
<feature type="compositionally biased region" description="Low complexity" evidence="1">
    <location>
        <begin position="293"/>
        <end position="302"/>
    </location>
</feature>
<dbReference type="EMBL" id="SLWR01000004">
    <property type="protein sequence ID" value="TCO48325.1"/>
    <property type="molecule type" value="Genomic_DNA"/>
</dbReference>
<feature type="compositionally biased region" description="Pro residues" evidence="1">
    <location>
        <begin position="351"/>
        <end position="362"/>
    </location>
</feature>
<reference evidence="2 3" key="1">
    <citation type="journal article" date="2015" name="Stand. Genomic Sci.">
        <title>Genomic Encyclopedia of Bacterial and Archaeal Type Strains, Phase III: the genomes of soil and plant-associated and newly described type strains.</title>
        <authorList>
            <person name="Whitman W.B."/>
            <person name="Woyke T."/>
            <person name="Klenk H.P."/>
            <person name="Zhou Y."/>
            <person name="Lilburn T.G."/>
            <person name="Beck B.J."/>
            <person name="De Vos P."/>
            <person name="Vandamme P."/>
            <person name="Eisen J.A."/>
            <person name="Garrity G."/>
            <person name="Hugenholtz P."/>
            <person name="Kyrpides N.C."/>
        </authorList>
    </citation>
    <scope>NUCLEOTIDE SEQUENCE [LARGE SCALE GENOMIC DNA]</scope>
    <source>
        <strain evidence="2 3">VKM Ac-2541</strain>
    </source>
</reference>
<evidence type="ECO:0000313" key="2">
    <source>
        <dbReference type="EMBL" id="TCO48325.1"/>
    </source>
</evidence>
<protein>
    <submittedName>
        <fullName evidence="2">Uncharacterized protein</fullName>
    </submittedName>
</protein>
<feature type="region of interest" description="Disordered" evidence="1">
    <location>
        <begin position="315"/>
        <end position="522"/>
    </location>
</feature>
<feature type="compositionally biased region" description="Low complexity" evidence="1">
    <location>
        <begin position="315"/>
        <end position="326"/>
    </location>
</feature>
<feature type="region of interest" description="Disordered" evidence="1">
    <location>
        <begin position="249"/>
        <end position="302"/>
    </location>
</feature>
<feature type="compositionally biased region" description="Gly residues" evidence="1">
    <location>
        <begin position="483"/>
        <end position="493"/>
    </location>
</feature>
<keyword evidence="3" id="KW-1185">Reference proteome</keyword>
<feature type="region of interest" description="Disordered" evidence="1">
    <location>
        <begin position="122"/>
        <end position="143"/>
    </location>
</feature>
<evidence type="ECO:0000256" key="1">
    <source>
        <dbReference type="SAM" id="MobiDB-lite"/>
    </source>
</evidence>
<feature type="compositionally biased region" description="Low complexity" evidence="1">
    <location>
        <begin position="253"/>
        <end position="283"/>
    </location>
</feature>
<feature type="compositionally biased region" description="Low complexity" evidence="1">
    <location>
        <begin position="363"/>
        <end position="393"/>
    </location>
</feature>
<dbReference type="Proteomes" id="UP000295573">
    <property type="component" value="Unassembled WGS sequence"/>
</dbReference>
<feature type="region of interest" description="Disordered" evidence="1">
    <location>
        <begin position="166"/>
        <end position="205"/>
    </location>
</feature>
<feature type="compositionally biased region" description="Basic and acidic residues" evidence="1">
    <location>
        <begin position="126"/>
        <end position="137"/>
    </location>
</feature>
<evidence type="ECO:0000313" key="3">
    <source>
        <dbReference type="Proteomes" id="UP000295573"/>
    </source>
</evidence>
<dbReference type="AlphaFoldDB" id="A0A4R2IZA4"/>
<organism evidence="2 3">
    <name type="scientific">Kribbella antiqua</name>
    <dbReference type="NCBI Taxonomy" id="2512217"/>
    <lineage>
        <taxon>Bacteria</taxon>
        <taxon>Bacillati</taxon>
        <taxon>Actinomycetota</taxon>
        <taxon>Actinomycetes</taxon>
        <taxon>Propionibacteriales</taxon>
        <taxon>Kribbellaceae</taxon>
        <taxon>Kribbella</taxon>
    </lineage>
</organism>
<dbReference type="RefSeq" id="WP_132148113.1">
    <property type="nucleotide sequence ID" value="NZ_SLWR01000004.1"/>
</dbReference>
<comment type="caution">
    <text evidence="2">The sequence shown here is derived from an EMBL/GenBank/DDBJ whole genome shotgun (WGS) entry which is preliminary data.</text>
</comment>
<sequence length="522" mass="53697">MTTQAPEGRISRWKNKRLGTKNLKAGFIQAGAEAKRFDPELAEAVGYAKLSKAELQLLARDKLAAEHGGRRPSPEALQHINNKLREGADRQREAARSKNPLKKLSRWLNRRMGRKRIKAAFAQQARDMKKLDPETRRAVGKSKMTPEELGVLAQVAMEESIRSGAGIAAPAQPQAAQGAQAQQQAGQGAQPQAPAQGAPMTPQDRLTQAVSQMALVQNKLLTELRDLRQQTAAQTQVLQAMAANSQQFGPAVVPTGQGAQQTGPAPAPQPAQQAGPAQNGVPQAPLPAPPAPAAGQGPAQPAPVVVPVAVPVAQAQGTAQQTPVAPGQAQPAYGTVPQAPAAQGQAQPGPYTQPQPQVPVPNNPYAQPGDAQPTQGPAQQAPAAHAQPAGRGPAPAPVPGREDPAVAGNWVATAQNQDAGPVPVVPLHESPQAAVPGHQTPDGQAAAGRASDPSRLKADVSLTHHTALEGMPDASRAVRGDAGKAGAGAGAGQNGPAAAAPRRDQGGRHRAVPGRKGPTAEV</sequence>
<proteinExistence type="predicted"/>
<dbReference type="OrthoDB" id="3831553at2"/>
<gene>
    <name evidence="2" type="ORF">EV646_104142</name>
</gene>